<gene>
    <name evidence="1" type="ORF">UFOPK2925_00868</name>
</gene>
<reference evidence="1" key="1">
    <citation type="submission" date="2020-05" db="EMBL/GenBank/DDBJ databases">
        <authorList>
            <person name="Chiriac C."/>
            <person name="Salcher M."/>
            <person name="Ghai R."/>
            <person name="Kavagutti S V."/>
        </authorList>
    </citation>
    <scope>NUCLEOTIDE SEQUENCE</scope>
</reference>
<organism evidence="1">
    <name type="scientific">freshwater metagenome</name>
    <dbReference type="NCBI Taxonomy" id="449393"/>
    <lineage>
        <taxon>unclassified sequences</taxon>
        <taxon>metagenomes</taxon>
        <taxon>ecological metagenomes</taxon>
    </lineage>
</organism>
<accession>A0A6J6WGC1</accession>
<evidence type="ECO:0000313" key="1">
    <source>
        <dbReference type="EMBL" id="CAB4781207.1"/>
    </source>
</evidence>
<name>A0A6J6WGC1_9ZZZZ</name>
<dbReference type="AlphaFoldDB" id="A0A6J6WGC1"/>
<dbReference type="EMBL" id="CAEZZU010000122">
    <property type="protein sequence ID" value="CAB4781207.1"/>
    <property type="molecule type" value="Genomic_DNA"/>
</dbReference>
<proteinExistence type="predicted"/>
<sequence>MMPVTDTGVADDVVFPVPNCPVAFFPQHLMPASARSAQVTLPPVSIAIAVEMPLTATGVFESSPVPSPS</sequence>
<protein>
    <submittedName>
        <fullName evidence="1">Unannotated protein</fullName>
    </submittedName>
</protein>